<feature type="compositionally biased region" description="Low complexity" evidence="1">
    <location>
        <begin position="67"/>
        <end position="89"/>
    </location>
</feature>
<evidence type="ECO:0008006" key="4">
    <source>
        <dbReference type="Google" id="ProtNLM"/>
    </source>
</evidence>
<reference evidence="2 3" key="1">
    <citation type="journal article" date="2013" name="Sci. Rep.">
        <title>Extraordinary expansion of a Sorangium cellulosum genome from an alkaline milieu.</title>
        <authorList>
            <person name="Han K."/>
            <person name="Li Z.F."/>
            <person name="Peng R."/>
            <person name="Zhu L.P."/>
            <person name="Zhou T."/>
            <person name="Wang L.G."/>
            <person name="Li S.G."/>
            <person name="Zhang X.B."/>
            <person name="Hu W."/>
            <person name="Wu Z.H."/>
            <person name="Qin N."/>
            <person name="Li Y.Z."/>
        </authorList>
    </citation>
    <scope>NUCLEOTIDE SEQUENCE [LARGE SCALE GENOMIC DNA]</scope>
    <source>
        <strain evidence="2 3">So0157-2</strain>
    </source>
</reference>
<name>S4Y3K1_SORCE</name>
<evidence type="ECO:0000256" key="1">
    <source>
        <dbReference type="SAM" id="MobiDB-lite"/>
    </source>
</evidence>
<dbReference type="AlphaFoldDB" id="S4Y3K1"/>
<dbReference type="STRING" id="1254432.SCE1572_32520"/>
<dbReference type="HOGENOM" id="CLU_1446781_0_0_7"/>
<proteinExistence type="predicted"/>
<feature type="region of interest" description="Disordered" evidence="1">
    <location>
        <begin position="35"/>
        <end position="93"/>
    </location>
</feature>
<dbReference type="RefSeq" id="WP_020738408.1">
    <property type="nucleotide sequence ID" value="NC_021658.1"/>
</dbReference>
<evidence type="ECO:0000313" key="3">
    <source>
        <dbReference type="Proteomes" id="UP000014803"/>
    </source>
</evidence>
<dbReference type="Proteomes" id="UP000014803">
    <property type="component" value="Chromosome"/>
</dbReference>
<protein>
    <recommendedName>
        <fullName evidence="4">AgmX/PglI C-terminal domain-containing protein</fullName>
    </recommendedName>
</protein>
<dbReference type="EMBL" id="CP003969">
    <property type="protein sequence ID" value="AGP38795.1"/>
    <property type="molecule type" value="Genomic_DNA"/>
</dbReference>
<gene>
    <name evidence="2" type="ORF">SCE1572_32520</name>
</gene>
<dbReference type="OrthoDB" id="5519435at2"/>
<dbReference type="KEGG" id="scu:SCE1572_32520"/>
<accession>S4Y3K1</accession>
<evidence type="ECO:0000313" key="2">
    <source>
        <dbReference type="EMBL" id="AGP38795.1"/>
    </source>
</evidence>
<organism evidence="2 3">
    <name type="scientific">Sorangium cellulosum So0157-2</name>
    <dbReference type="NCBI Taxonomy" id="1254432"/>
    <lineage>
        <taxon>Bacteria</taxon>
        <taxon>Pseudomonadati</taxon>
        <taxon>Myxococcota</taxon>
        <taxon>Polyangia</taxon>
        <taxon>Polyangiales</taxon>
        <taxon>Polyangiaceae</taxon>
        <taxon>Sorangium</taxon>
    </lineage>
</organism>
<dbReference type="PATRIC" id="fig|1254432.3.peg.7370"/>
<sequence length="187" mass="19171">MSRQLSTPTAILLGSAMIAAAVYLGLRHGPAAVAPDPRAAAGDASHRGEPAPPAGAAERASGERAPGEGAPAAQRAPGEGAPAAQRAPAVSREEVARQAARALDARRPALVERCYKPAIAAQPAPREVKYVFNLTFDAQGRQIARGIIEDREASRPDVTACLATALPPVAVEPPGASVRVDVPFSLP</sequence>